<keyword evidence="7" id="KW-0503">Monooxygenase</keyword>
<dbReference type="GeneID" id="59346034"/>
<comment type="caution">
    <text evidence="8">The sequence shown here is derived from an EMBL/GenBank/DDBJ whole genome shotgun (WGS) entry which is preliminary data.</text>
</comment>
<keyword evidence="9" id="KW-1185">Reference proteome</keyword>
<evidence type="ECO:0000256" key="2">
    <source>
        <dbReference type="ARBA" id="ARBA00010617"/>
    </source>
</evidence>
<comment type="similarity">
    <text evidence="2 7">Belongs to the cytochrome P450 family.</text>
</comment>
<evidence type="ECO:0000313" key="9">
    <source>
        <dbReference type="Proteomes" id="UP000636479"/>
    </source>
</evidence>
<dbReference type="Gene3D" id="1.10.630.10">
    <property type="entry name" value="Cytochrome P450"/>
    <property type="match status" value="1"/>
</dbReference>
<evidence type="ECO:0000256" key="7">
    <source>
        <dbReference type="RuleBase" id="RU000461"/>
    </source>
</evidence>
<name>A0A8H6SLS2_9AGAR</name>
<dbReference type="InterPro" id="IPR001128">
    <property type="entry name" value="Cyt_P450"/>
</dbReference>
<evidence type="ECO:0000256" key="5">
    <source>
        <dbReference type="ARBA" id="ARBA00023004"/>
    </source>
</evidence>
<dbReference type="GO" id="GO:0004497">
    <property type="term" value="F:monooxygenase activity"/>
    <property type="evidence" value="ECO:0007669"/>
    <property type="project" value="UniProtKB-KW"/>
</dbReference>
<dbReference type="PANTHER" id="PTHR46206">
    <property type="entry name" value="CYTOCHROME P450"/>
    <property type="match status" value="1"/>
</dbReference>
<dbReference type="InterPro" id="IPR036396">
    <property type="entry name" value="Cyt_P450_sf"/>
</dbReference>
<dbReference type="Proteomes" id="UP000636479">
    <property type="component" value="Unassembled WGS sequence"/>
</dbReference>
<evidence type="ECO:0000313" key="8">
    <source>
        <dbReference type="EMBL" id="KAF7301162.1"/>
    </source>
</evidence>
<reference evidence="8" key="1">
    <citation type="submission" date="2020-05" db="EMBL/GenBank/DDBJ databases">
        <title>Mycena genomes resolve the evolution of fungal bioluminescence.</title>
        <authorList>
            <person name="Tsai I.J."/>
        </authorList>
    </citation>
    <scope>NUCLEOTIDE SEQUENCE</scope>
    <source>
        <strain evidence="8">171206Taipei</strain>
    </source>
</reference>
<dbReference type="Pfam" id="PF00067">
    <property type="entry name" value="p450"/>
    <property type="match status" value="1"/>
</dbReference>
<keyword evidence="3 6" id="KW-0479">Metal-binding</keyword>
<proteinExistence type="inferred from homology"/>
<protein>
    <submittedName>
        <fullName evidence="8">Cytochrome P450</fullName>
    </submittedName>
</protein>
<evidence type="ECO:0000256" key="3">
    <source>
        <dbReference type="ARBA" id="ARBA00022723"/>
    </source>
</evidence>
<evidence type="ECO:0000256" key="4">
    <source>
        <dbReference type="ARBA" id="ARBA00023002"/>
    </source>
</evidence>
<dbReference type="PROSITE" id="PS00086">
    <property type="entry name" value="CYTOCHROME_P450"/>
    <property type="match status" value="1"/>
</dbReference>
<evidence type="ECO:0000256" key="6">
    <source>
        <dbReference type="PIRSR" id="PIRSR602403-1"/>
    </source>
</evidence>
<dbReference type="AlphaFoldDB" id="A0A8H6SLS2"/>
<dbReference type="GO" id="GO:0005506">
    <property type="term" value="F:iron ion binding"/>
    <property type="evidence" value="ECO:0007669"/>
    <property type="project" value="InterPro"/>
</dbReference>
<dbReference type="InterPro" id="IPR002403">
    <property type="entry name" value="Cyt_P450_E_grp-IV"/>
</dbReference>
<accession>A0A8H6SLS2</accession>
<dbReference type="InterPro" id="IPR017972">
    <property type="entry name" value="Cyt_P450_CS"/>
</dbReference>
<organism evidence="8 9">
    <name type="scientific">Mycena indigotica</name>
    <dbReference type="NCBI Taxonomy" id="2126181"/>
    <lineage>
        <taxon>Eukaryota</taxon>
        <taxon>Fungi</taxon>
        <taxon>Dikarya</taxon>
        <taxon>Basidiomycota</taxon>
        <taxon>Agaricomycotina</taxon>
        <taxon>Agaricomycetes</taxon>
        <taxon>Agaricomycetidae</taxon>
        <taxon>Agaricales</taxon>
        <taxon>Marasmiineae</taxon>
        <taxon>Mycenaceae</taxon>
        <taxon>Mycena</taxon>
    </lineage>
</organism>
<keyword evidence="6 7" id="KW-0349">Heme</keyword>
<keyword evidence="4 7" id="KW-0560">Oxidoreductase</keyword>
<dbReference type="GO" id="GO:0016705">
    <property type="term" value="F:oxidoreductase activity, acting on paired donors, with incorporation or reduction of molecular oxygen"/>
    <property type="evidence" value="ECO:0007669"/>
    <property type="project" value="InterPro"/>
</dbReference>
<dbReference type="EMBL" id="JACAZF010000006">
    <property type="protein sequence ID" value="KAF7301162.1"/>
    <property type="molecule type" value="Genomic_DNA"/>
</dbReference>
<dbReference type="SUPFAM" id="SSF48264">
    <property type="entry name" value="Cytochrome P450"/>
    <property type="match status" value="1"/>
</dbReference>
<dbReference type="GO" id="GO:0020037">
    <property type="term" value="F:heme binding"/>
    <property type="evidence" value="ECO:0007669"/>
    <property type="project" value="InterPro"/>
</dbReference>
<dbReference type="OrthoDB" id="1844152at2759"/>
<evidence type="ECO:0000256" key="1">
    <source>
        <dbReference type="ARBA" id="ARBA00001971"/>
    </source>
</evidence>
<dbReference type="PRINTS" id="PR00465">
    <property type="entry name" value="EP450IV"/>
</dbReference>
<dbReference type="CDD" id="cd11041">
    <property type="entry name" value="CYP503A1-like"/>
    <property type="match status" value="1"/>
</dbReference>
<keyword evidence="5 6" id="KW-0408">Iron</keyword>
<feature type="binding site" description="axial binding residue" evidence="6">
    <location>
        <position position="445"/>
    </location>
    <ligand>
        <name>heme</name>
        <dbReference type="ChEBI" id="CHEBI:30413"/>
    </ligand>
    <ligandPart>
        <name>Fe</name>
        <dbReference type="ChEBI" id="CHEBI:18248"/>
    </ligandPart>
</feature>
<gene>
    <name evidence="8" type="ORF">MIND_00680700</name>
</gene>
<dbReference type="RefSeq" id="XP_037219162.1">
    <property type="nucleotide sequence ID" value="XM_037363518.1"/>
</dbReference>
<sequence length="509" mass="57957">MDVDYLRLATYGSATLMGAYILKKMLFAPNLDSIPAIGPSGTFSSYVGAYRYLVNAKAMIEEGCSKYRVFRVPLMHRWDVIICGSDLVEELRASKEEDLSIREAFNEILQTNMTMGPNILGNPYHISVTRVGMTKNLDARFAEVRDEIRTTFEDHLKLEGNEWKSVPVQATVMQVICRTSNRLFVGLPLCRNPEYLNINFEFTISVVMAAHMINMMPGFLRPILGPFLSPLKRYIRRTEKHLTKLVTERVEMELENGNDYPGRPNDLISWLLDVAEGEERTVPFLVQRILVINFGAIHTSANTFSHALLDLAAFPESVEEMREEAEMIIAKEGWSKESVGKMHKIDSFLRESQRYNGNSITSMGRKVVKPEGFTFSDGTTVPAGCFVNVATGPTHHNPAVYANPESFDPFRFYRWRLADDEGSLKHQYSATNLDYLSWGHGRHACPGRFFAATELKAMLAHVLLNYDVKLEHEEVGRPPHTWFGAICIPNRTAQVMFRKRQFKRSMDVY</sequence>
<comment type="cofactor">
    <cofactor evidence="1 6">
        <name>heme</name>
        <dbReference type="ChEBI" id="CHEBI:30413"/>
    </cofactor>
</comment>